<dbReference type="OrthoDB" id="1236981at2"/>
<keyword evidence="4" id="KW-1185">Reference proteome</keyword>
<reference evidence="3 4" key="1">
    <citation type="journal article" date="2015" name="Stand. Genomic Sci.">
        <title>Genomic Encyclopedia of Bacterial and Archaeal Type Strains, Phase III: the genomes of soil and plant-associated and newly described type strains.</title>
        <authorList>
            <person name="Whitman W.B."/>
            <person name="Woyke T."/>
            <person name="Klenk H.P."/>
            <person name="Zhou Y."/>
            <person name="Lilburn T.G."/>
            <person name="Beck B.J."/>
            <person name="De Vos P."/>
            <person name="Vandamme P."/>
            <person name="Eisen J.A."/>
            <person name="Garrity G."/>
            <person name="Hugenholtz P."/>
            <person name="Kyrpides N.C."/>
        </authorList>
    </citation>
    <scope>NUCLEOTIDE SEQUENCE [LARGE SCALE GENOMIC DNA]</scope>
    <source>
        <strain evidence="3 4">CECT 8445</strain>
    </source>
</reference>
<proteinExistence type="predicted"/>
<name>A0A4R1KSL1_9FLAO</name>
<protein>
    <submittedName>
        <fullName evidence="3">Gliding motility-associated-like protein</fullName>
    </submittedName>
</protein>
<dbReference type="InterPro" id="IPR044023">
    <property type="entry name" value="Ig_7"/>
</dbReference>
<evidence type="ECO:0000313" key="4">
    <source>
        <dbReference type="Proteomes" id="UP000295714"/>
    </source>
</evidence>
<dbReference type="RefSeq" id="WP_132704634.1">
    <property type="nucleotide sequence ID" value="NZ_SMGI01000002.1"/>
</dbReference>
<dbReference type="NCBIfam" id="TIGR04131">
    <property type="entry name" value="Bac_Flav_CTERM"/>
    <property type="match status" value="1"/>
</dbReference>
<gene>
    <name evidence="3" type="ORF">DFQ05_1361</name>
</gene>
<feature type="signal peptide" evidence="1">
    <location>
        <begin position="1"/>
        <end position="29"/>
    </location>
</feature>
<dbReference type="EMBL" id="SMGI01000002">
    <property type="protein sequence ID" value="TCK67583.1"/>
    <property type="molecule type" value="Genomic_DNA"/>
</dbReference>
<organism evidence="3 4">
    <name type="scientific">Winogradskyella wandonensis</name>
    <dbReference type="NCBI Taxonomy" id="1442586"/>
    <lineage>
        <taxon>Bacteria</taxon>
        <taxon>Pseudomonadati</taxon>
        <taxon>Bacteroidota</taxon>
        <taxon>Flavobacteriia</taxon>
        <taxon>Flavobacteriales</taxon>
        <taxon>Flavobacteriaceae</taxon>
        <taxon>Winogradskyella</taxon>
    </lineage>
</organism>
<dbReference type="InterPro" id="IPR026341">
    <property type="entry name" value="T9SS_type_B"/>
</dbReference>
<comment type="caution">
    <text evidence="3">The sequence shown here is derived from an EMBL/GenBank/DDBJ whole genome shotgun (WGS) entry which is preliminary data.</text>
</comment>
<dbReference type="Pfam" id="PF19081">
    <property type="entry name" value="Ig_7"/>
    <property type="match status" value="1"/>
</dbReference>
<dbReference type="Pfam" id="PF13585">
    <property type="entry name" value="CHU_C"/>
    <property type="match status" value="1"/>
</dbReference>
<feature type="chain" id="PRO_5020625757" evidence="1">
    <location>
        <begin position="30"/>
        <end position="1387"/>
    </location>
</feature>
<evidence type="ECO:0000256" key="1">
    <source>
        <dbReference type="SAM" id="SignalP"/>
    </source>
</evidence>
<evidence type="ECO:0000259" key="2">
    <source>
        <dbReference type="Pfam" id="PF19081"/>
    </source>
</evidence>
<dbReference type="Proteomes" id="UP000295714">
    <property type="component" value="Unassembled WGS sequence"/>
</dbReference>
<evidence type="ECO:0000313" key="3">
    <source>
        <dbReference type="EMBL" id="TCK67583.1"/>
    </source>
</evidence>
<sequence length="1387" mass="144907">MKTNLINRNLFKSITAALLLFAFTSHVSAQCPTVTNPSPLVCDAAGLTIQDLNIYATDINNDIQWYDSPTGGTTFNSNELVSEGVYYAGNSTGTCGTREAITVSFVLSPTNQNLDAVYCSNESPTIQLYIDEVLSFAQPPGGSVEIYTDFELANQALPTDAIPTGGTNYFIVFVDSSGCRSQIEVGTTATFDAPDEPTPPSVQSFCTTANPTVADLIPGTVDVFNWYESLDGAGNPIQPALMDTDVIVSGTYYIQAESFFCTSNPIVVTVEVNTPIDPGTSATLEYCIDSLPTTDINLVDQLGGTPDALGTWSGPITITNGTTGTINIGSVTTPGDLVFTYTVPASGPCPEGSSTVTITIYDSFTSGTPAANNPASFCVSGLPGAFDLFTLLDNEDVGGQWTEGTLSTGVATTSTIDFSGFAPGTYDYTYTQNLAPNVCAEESTTVQVIILEDPNAGVALNASICENEIASNSPFDLFSALDGSQDNNSGTWTDANGVVVTSPVDISTFTVSGSPFQFTYTISNGTCEDAETISITIEPAPESGNALTPLELCFEELTANSPLDLFTLLDGTQDTNGTWYEGTDASGTAVSNPVDISAFADGTYNYTYSVPNIGTCSDVDVTVQLIVLPQPNTGTPTNATFCENDVAGNSPLDLFGQLTGNDAGGTWSDDDASGALSGSNVDLTSLPIGSYNFTYSITSTQGCTNSSTVTVTLEDAPESGTVNPPAEFCIADVSSGETFNLFDLLEGEDQSGVWSDDDASGALAGNTVTLDGLATGTYDFTFDVNAIGTCDDSLVTVTLIILDTATPTATTVQEFCDSGLVGDLAATGNSIQWYDEATGGNPLDASTPLVNGETYYATQTDASTGCESSVRFEVTVNIFTTPISGNAIIPGLIECNDNASIDLFTGLDGTQDAGGVWQDDSATGAVTDNSLDATGLTPGDYQFTYFIAATPPCIDASTTITITIEEALNPGTDASTNVCIDAGTIDLFPLLGGADLGGTWSPALTSGTGVFDPLVDAAGPYTYELVNACGSFISVVTVSVTLPANAGEDNTAEVCVIDGTFDLTTLLNGTPDSTGTWFPELTSGTNIFDPTADTSGVYTYTVAATAPCTTDASAQVTITVNDIQEPTVIEATPAFCVIDNPTVADLSSAVTVTGSLNWYADAALTTALSDSEALIDGEDYFATQTAANGCESSNNISVVVTINDTPTPTLLDASLDYCINDNPTIGDLSQNISENGQTPFTVVWYDAINGGSTYSNSDDLESEQTYYAALINTTTGCESSVRLEVMPDLTNCGALVIPDGFSPNGDGVNDTFDVDNLEVLHPNFEMEIYNRYGNLVYKGNAASPRFDGTSNQSTIGDKVLPVGVYFYIFNFNDGENKPVQGRLYLSR</sequence>
<keyword evidence="1" id="KW-0732">Signal</keyword>
<accession>A0A4R1KSL1</accession>
<feature type="domain" description="Ig-like" evidence="2">
    <location>
        <begin position="807"/>
        <end position="878"/>
    </location>
</feature>